<evidence type="ECO:0000256" key="5">
    <source>
        <dbReference type="ARBA" id="ARBA00023136"/>
    </source>
</evidence>
<evidence type="ECO:0000256" key="7">
    <source>
        <dbReference type="SAM" id="MobiDB-lite"/>
    </source>
</evidence>
<feature type="transmembrane region" description="Helical" evidence="8">
    <location>
        <begin position="98"/>
        <end position="117"/>
    </location>
</feature>
<reference evidence="10 11" key="1">
    <citation type="submission" date="2020-07" db="EMBL/GenBank/DDBJ databases">
        <title>Sequencing the genomes of 1000 actinobacteria strains.</title>
        <authorList>
            <person name="Klenk H.-P."/>
        </authorList>
    </citation>
    <scope>NUCLEOTIDE SEQUENCE [LARGE SCALE GENOMIC DNA]</scope>
    <source>
        <strain evidence="10 11">DSM 42178</strain>
    </source>
</reference>
<proteinExistence type="inferred from homology"/>
<comment type="subcellular location">
    <subcellularLocation>
        <location evidence="1">Cell membrane</location>
        <topology evidence="1">Multi-pass membrane protein</topology>
    </subcellularLocation>
</comment>
<keyword evidence="5 8" id="KW-0472">Membrane</keyword>
<gene>
    <name evidence="10" type="ORF">FHU37_001267</name>
</gene>
<feature type="transmembrane region" description="Helical" evidence="8">
    <location>
        <begin position="415"/>
        <end position="435"/>
    </location>
</feature>
<feature type="region of interest" description="Disordered" evidence="7">
    <location>
        <begin position="598"/>
        <end position="633"/>
    </location>
</feature>
<feature type="transmembrane region" description="Helical" evidence="8">
    <location>
        <begin position="491"/>
        <end position="512"/>
    </location>
</feature>
<organism evidence="10 11">
    <name type="scientific">Allostreptomyces psammosilenae</name>
    <dbReference type="NCBI Taxonomy" id="1892865"/>
    <lineage>
        <taxon>Bacteria</taxon>
        <taxon>Bacillati</taxon>
        <taxon>Actinomycetota</taxon>
        <taxon>Actinomycetes</taxon>
        <taxon>Kitasatosporales</taxon>
        <taxon>Streptomycetaceae</taxon>
        <taxon>Allostreptomyces</taxon>
    </lineage>
</organism>
<comment type="caution">
    <text evidence="10">The sequence shown here is derived from an EMBL/GenBank/DDBJ whole genome shotgun (WGS) entry which is preliminary data.</text>
</comment>
<feature type="transmembrane region" description="Helical" evidence="8">
    <location>
        <begin position="147"/>
        <end position="167"/>
    </location>
</feature>
<feature type="domain" description="Integral membrane bound transporter" evidence="9">
    <location>
        <begin position="383"/>
        <end position="503"/>
    </location>
</feature>
<dbReference type="AlphaFoldDB" id="A0A852ZU77"/>
<evidence type="ECO:0000256" key="6">
    <source>
        <dbReference type="ARBA" id="ARBA00043993"/>
    </source>
</evidence>
<evidence type="ECO:0000313" key="10">
    <source>
        <dbReference type="EMBL" id="NYI04324.1"/>
    </source>
</evidence>
<dbReference type="PANTHER" id="PTHR30509">
    <property type="entry name" value="P-HYDROXYBENZOIC ACID EFFLUX PUMP SUBUNIT-RELATED"/>
    <property type="match status" value="1"/>
</dbReference>
<keyword evidence="3 8" id="KW-0812">Transmembrane</keyword>
<feature type="transmembrane region" description="Helical" evidence="8">
    <location>
        <begin position="21"/>
        <end position="43"/>
    </location>
</feature>
<comment type="similarity">
    <text evidence="6">Belongs to the YccS/YhfK family.</text>
</comment>
<keyword evidence="2" id="KW-1003">Cell membrane</keyword>
<evidence type="ECO:0000256" key="2">
    <source>
        <dbReference type="ARBA" id="ARBA00022475"/>
    </source>
</evidence>
<feature type="transmembrane region" description="Helical" evidence="8">
    <location>
        <begin position="374"/>
        <end position="395"/>
    </location>
</feature>
<dbReference type="PANTHER" id="PTHR30509:SF8">
    <property type="entry name" value="INNER MEMBRANE PROTEIN YCCS"/>
    <property type="match status" value="1"/>
</dbReference>
<feature type="transmembrane region" description="Helical" evidence="8">
    <location>
        <begin position="447"/>
        <end position="479"/>
    </location>
</feature>
<evidence type="ECO:0000256" key="8">
    <source>
        <dbReference type="SAM" id="Phobius"/>
    </source>
</evidence>
<protein>
    <recommendedName>
        <fullName evidence="9">Integral membrane bound transporter domain-containing protein</fullName>
    </recommendedName>
</protein>
<dbReference type="RefSeq" id="WP_179813234.1">
    <property type="nucleotide sequence ID" value="NZ_JACBZD010000001.1"/>
</dbReference>
<feature type="transmembrane region" description="Helical" evidence="8">
    <location>
        <begin position="49"/>
        <end position="67"/>
    </location>
</feature>
<dbReference type="GO" id="GO:0005886">
    <property type="term" value="C:plasma membrane"/>
    <property type="evidence" value="ECO:0007669"/>
    <property type="project" value="UniProtKB-SubCell"/>
</dbReference>
<name>A0A852ZU77_9ACTN</name>
<evidence type="ECO:0000313" key="11">
    <source>
        <dbReference type="Proteomes" id="UP000567795"/>
    </source>
</evidence>
<dbReference type="EMBL" id="JACBZD010000001">
    <property type="protein sequence ID" value="NYI04324.1"/>
    <property type="molecule type" value="Genomic_DNA"/>
</dbReference>
<keyword evidence="11" id="KW-1185">Reference proteome</keyword>
<dbReference type="Proteomes" id="UP000567795">
    <property type="component" value="Unassembled WGS sequence"/>
</dbReference>
<evidence type="ECO:0000256" key="1">
    <source>
        <dbReference type="ARBA" id="ARBA00004651"/>
    </source>
</evidence>
<dbReference type="Pfam" id="PF13515">
    <property type="entry name" value="FUSC_2"/>
    <property type="match status" value="1"/>
</dbReference>
<sequence>MGWLRAFLRTAREGLTVQRRWGNPAIAVRGTVGAAIALILPGLLGWDPVASSAGVAGAFAAGMTAFHPSFRARPVLASVAAVGMAAATLAGALSADHWWLLVPVTAVWTLACGLAWAMGPTAGIVAASTLTALLALGTLELTLGQRLLAGAAALGGGAVQALLMVLWPMRHWEAQRTALGAAVDSMARYAEDLRTDPVAPLDPLPLMEARAASEVTSWQARYRPPELHGVRGTVERIRPVLAALADPRVGAGRRRQVDELLAASAEVLAAVAGAVRAGGAVRVPSSAREVLARYTAGGRDPAGGSAPGVVEGVAARAATRLVALLGELEDIVTVGRAGTGLHRPGVLSTVPEAWRTAREHAASSSPVWRHAVRVTAVVVALLVAALALPWPHGVWMPLTAALVMRPNFVQTWGRGVARVVGTVVGAGVGSAILAWSDPGRWATTGWVAGFAALSFVAVRAGYVVLSATVTVYVVLLLHLSGAGAGAGLDRVSATVLGGAVALWASAALFPVWDTARLADRLAEWARASGRYAAAVIEAFEPLPDESGGAAGGHRATAAAGAAGARPAAGATAAGATGATAATTATAATAPGVTAAAAASRDGTGGAGPARVAEHAGVTDRPGTPRPSAARAAGASAARAAGAAAARAAAAGGRGRGWVGPRVGARPVREALLEERRARATAEAIAERAVLEPVWDSRGVPTEAVTEVREGLVNLGRMATVLEAHLPRAGSPAGRVPGSAAFAARLRERMEGIAEALRGGAQVADAGLREPWERWRDVVLASDEAAVRAAGTAGTAGTAGVDAATRWVVVQGAGLMVDGVEDIVEGMWES</sequence>
<keyword evidence="4 8" id="KW-1133">Transmembrane helix</keyword>
<feature type="transmembrane region" description="Helical" evidence="8">
    <location>
        <begin position="74"/>
        <end position="92"/>
    </location>
</feature>
<accession>A0A852ZU77</accession>
<evidence type="ECO:0000256" key="3">
    <source>
        <dbReference type="ARBA" id="ARBA00022692"/>
    </source>
</evidence>
<evidence type="ECO:0000259" key="9">
    <source>
        <dbReference type="Pfam" id="PF13515"/>
    </source>
</evidence>
<evidence type="ECO:0000256" key="4">
    <source>
        <dbReference type="ARBA" id="ARBA00022989"/>
    </source>
</evidence>
<dbReference type="InterPro" id="IPR049453">
    <property type="entry name" value="Memb_transporter_dom"/>
</dbReference>